<protein>
    <submittedName>
        <fullName evidence="1">Uncharacterized protein</fullName>
    </submittedName>
</protein>
<accession>A0A2P2P0B4</accession>
<name>A0A2P2P0B4_RHIMU</name>
<organism evidence="1">
    <name type="scientific">Rhizophora mucronata</name>
    <name type="common">Asiatic mangrove</name>
    <dbReference type="NCBI Taxonomy" id="61149"/>
    <lineage>
        <taxon>Eukaryota</taxon>
        <taxon>Viridiplantae</taxon>
        <taxon>Streptophyta</taxon>
        <taxon>Embryophyta</taxon>
        <taxon>Tracheophyta</taxon>
        <taxon>Spermatophyta</taxon>
        <taxon>Magnoliopsida</taxon>
        <taxon>eudicotyledons</taxon>
        <taxon>Gunneridae</taxon>
        <taxon>Pentapetalae</taxon>
        <taxon>rosids</taxon>
        <taxon>fabids</taxon>
        <taxon>Malpighiales</taxon>
        <taxon>Rhizophoraceae</taxon>
        <taxon>Rhizophora</taxon>
    </lineage>
</organism>
<reference evidence="1" key="1">
    <citation type="submission" date="2018-02" db="EMBL/GenBank/DDBJ databases">
        <title>Rhizophora mucronata_Transcriptome.</title>
        <authorList>
            <person name="Meera S.P."/>
            <person name="Sreeshan A."/>
            <person name="Augustine A."/>
        </authorList>
    </citation>
    <scope>NUCLEOTIDE SEQUENCE</scope>
    <source>
        <tissue evidence="1">Leaf</tissue>
    </source>
</reference>
<dbReference type="AlphaFoldDB" id="A0A2P2P0B4"/>
<dbReference type="EMBL" id="GGEC01067704">
    <property type="protein sequence ID" value="MBX48188.1"/>
    <property type="molecule type" value="Transcribed_RNA"/>
</dbReference>
<sequence>MVPANHHPQPPSFHFMGAWAIQDVKNIFLVDLTRGLIAI</sequence>
<proteinExistence type="predicted"/>
<evidence type="ECO:0000313" key="1">
    <source>
        <dbReference type="EMBL" id="MBX48188.1"/>
    </source>
</evidence>